<reference evidence="1 2" key="1">
    <citation type="submission" date="2018-07" db="EMBL/GenBank/DDBJ databases">
        <title>Halomonas montanilacus sp. nov., isolated from Lake Pengyan on Tibetan Plateau.</title>
        <authorList>
            <person name="Lu H."/>
            <person name="Xing P."/>
            <person name="Wu Q."/>
        </authorList>
    </citation>
    <scope>NUCLEOTIDE SEQUENCE [LARGE SCALE GENOMIC DNA]</scope>
    <source>
        <strain evidence="1 2">PYC7W</strain>
    </source>
</reference>
<name>A0A368TPM5_9GAMM</name>
<keyword evidence="2" id="KW-1185">Reference proteome</keyword>
<dbReference type="Proteomes" id="UP000252405">
    <property type="component" value="Unassembled WGS sequence"/>
</dbReference>
<protein>
    <submittedName>
        <fullName evidence="1">Uncharacterized protein</fullName>
    </submittedName>
</protein>
<evidence type="ECO:0000313" key="1">
    <source>
        <dbReference type="EMBL" id="RCV86551.1"/>
    </source>
</evidence>
<dbReference type="AlphaFoldDB" id="A0A368TPM5"/>
<accession>A0A368TPM5</accession>
<organism evidence="1 2">
    <name type="scientific">Billgrantia montanilacus</name>
    <dbReference type="NCBI Taxonomy" id="2282305"/>
    <lineage>
        <taxon>Bacteria</taxon>
        <taxon>Pseudomonadati</taxon>
        <taxon>Pseudomonadota</taxon>
        <taxon>Gammaproteobacteria</taxon>
        <taxon>Oceanospirillales</taxon>
        <taxon>Halomonadaceae</taxon>
        <taxon>Billgrantia</taxon>
    </lineage>
</organism>
<sequence>MSLGQVAASGIVIAIVVFFSEKDVNVINLQKRAERLFLETFPRACLLIDFPEGEFKLWESKKVNGNDIAQALRNSKTTIRVNHIPGQIDAYYHISRESGESIVMRLQVNVGEVAISYYIPAECEDEMHEISKKMEWAFSRYYEIGGYVGGWYFSREDFDGLTYASIHLTKDFGADFLENERKKLFMSNDVAATTRGIMKDCVKNGISMSY</sequence>
<gene>
    <name evidence="1" type="ORF">DU505_20315</name>
</gene>
<proteinExistence type="predicted"/>
<evidence type="ECO:0000313" key="2">
    <source>
        <dbReference type="Proteomes" id="UP000252405"/>
    </source>
</evidence>
<dbReference type="EMBL" id="QPII01000023">
    <property type="protein sequence ID" value="RCV86551.1"/>
    <property type="molecule type" value="Genomic_DNA"/>
</dbReference>
<comment type="caution">
    <text evidence="1">The sequence shown here is derived from an EMBL/GenBank/DDBJ whole genome shotgun (WGS) entry which is preliminary data.</text>
</comment>